<dbReference type="STRING" id="888268.A0A1E5VD08"/>
<dbReference type="InterPro" id="IPR045005">
    <property type="entry name" value="BPM1-6"/>
</dbReference>
<dbReference type="EMBL" id="LWDX02043721">
    <property type="protein sequence ID" value="OEL23029.1"/>
    <property type="molecule type" value="Genomic_DNA"/>
</dbReference>
<name>A0A1E5VD08_9POAL</name>
<reference evidence="2 3" key="1">
    <citation type="submission" date="2016-09" db="EMBL/GenBank/DDBJ databases">
        <title>The draft genome of Dichanthelium oligosanthes: A C3 panicoid grass species.</title>
        <authorList>
            <person name="Studer A.J."/>
            <person name="Schnable J.C."/>
            <person name="Brutnell T.P."/>
        </authorList>
    </citation>
    <scope>NUCLEOTIDE SEQUENCE [LARGE SCALE GENOMIC DNA]</scope>
    <source>
        <strain evidence="3">cv. Kellogg 1175</strain>
        <tissue evidence="2">Leaf</tissue>
    </source>
</reference>
<evidence type="ECO:0000313" key="3">
    <source>
        <dbReference type="Proteomes" id="UP000095767"/>
    </source>
</evidence>
<dbReference type="GO" id="GO:0016567">
    <property type="term" value="P:protein ubiquitination"/>
    <property type="evidence" value="ECO:0007669"/>
    <property type="project" value="InterPro"/>
</dbReference>
<dbReference type="CDD" id="cd00121">
    <property type="entry name" value="MATH"/>
    <property type="match status" value="1"/>
</dbReference>
<dbReference type="OrthoDB" id="1883087at2759"/>
<dbReference type="PANTHER" id="PTHR26379:SF483">
    <property type="entry name" value="OS11G0619800 PROTEIN"/>
    <property type="match status" value="1"/>
</dbReference>
<keyword evidence="3" id="KW-1185">Reference proteome</keyword>
<dbReference type="Gene3D" id="2.60.210.10">
    <property type="entry name" value="Apoptosis, Tumor Necrosis Factor Receptor Associated Protein 2, Chain A"/>
    <property type="match status" value="1"/>
</dbReference>
<feature type="non-terminal residue" evidence="2">
    <location>
        <position position="1"/>
    </location>
</feature>
<feature type="domain" description="MATH" evidence="1">
    <location>
        <begin position="1"/>
        <end position="70"/>
    </location>
</feature>
<dbReference type="Proteomes" id="UP000095767">
    <property type="component" value="Unassembled WGS sequence"/>
</dbReference>
<comment type="caution">
    <text evidence="2">The sequence shown here is derived from an EMBL/GenBank/DDBJ whole genome shotgun (WGS) entry which is preliminary data.</text>
</comment>
<gene>
    <name evidence="2" type="ORF">BAE44_0015952</name>
</gene>
<dbReference type="PROSITE" id="PS50144">
    <property type="entry name" value="MATH"/>
    <property type="match status" value="1"/>
</dbReference>
<dbReference type="SUPFAM" id="SSF49599">
    <property type="entry name" value="TRAF domain-like"/>
    <property type="match status" value="1"/>
</dbReference>
<organism evidence="2 3">
    <name type="scientific">Dichanthelium oligosanthes</name>
    <dbReference type="NCBI Taxonomy" id="888268"/>
    <lineage>
        <taxon>Eukaryota</taxon>
        <taxon>Viridiplantae</taxon>
        <taxon>Streptophyta</taxon>
        <taxon>Embryophyta</taxon>
        <taxon>Tracheophyta</taxon>
        <taxon>Spermatophyta</taxon>
        <taxon>Magnoliopsida</taxon>
        <taxon>Liliopsida</taxon>
        <taxon>Poales</taxon>
        <taxon>Poaceae</taxon>
        <taxon>PACMAD clade</taxon>
        <taxon>Panicoideae</taxon>
        <taxon>Panicodae</taxon>
        <taxon>Paniceae</taxon>
        <taxon>Dichantheliinae</taxon>
        <taxon>Dichanthelium</taxon>
    </lineage>
</organism>
<protein>
    <recommendedName>
        <fullName evidence="1">MATH domain-containing protein</fullName>
    </recommendedName>
</protein>
<evidence type="ECO:0000313" key="2">
    <source>
        <dbReference type="EMBL" id="OEL23029.1"/>
    </source>
</evidence>
<dbReference type="InterPro" id="IPR002083">
    <property type="entry name" value="MATH/TRAF_dom"/>
</dbReference>
<dbReference type="Pfam" id="PF22486">
    <property type="entry name" value="MATH_2"/>
    <property type="match status" value="1"/>
</dbReference>
<dbReference type="PANTHER" id="PTHR26379">
    <property type="entry name" value="BTB/POZ AND MATH DOMAIN-CONTAINING PROTEIN 1"/>
    <property type="match status" value="1"/>
</dbReference>
<proteinExistence type="predicted"/>
<evidence type="ECO:0000259" key="1">
    <source>
        <dbReference type="PROSITE" id="PS50144"/>
    </source>
</evidence>
<dbReference type="InterPro" id="IPR008974">
    <property type="entry name" value="TRAF-like"/>
</dbReference>
<sequence length="70" mass="7617">LHVLTIDGSSLIGLGNAKFIDSATFDVGGHGWCIIYFPNGDCADNADWISIFLTLLQNRPSVPVHQCRSK</sequence>
<dbReference type="AlphaFoldDB" id="A0A1E5VD08"/>
<accession>A0A1E5VD08</accession>